<dbReference type="Pfam" id="PF00126">
    <property type="entry name" value="HTH_1"/>
    <property type="match status" value="1"/>
</dbReference>
<feature type="domain" description="HTH lysR-type" evidence="7">
    <location>
        <begin position="1"/>
        <end position="58"/>
    </location>
</feature>
<evidence type="ECO:0000259" key="7">
    <source>
        <dbReference type="PROSITE" id="PS50931"/>
    </source>
</evidence>
<dbReference type="Gene3D" id="3.40.190.290">
    <property type="match status" value="1"/>
</dbReference>
<evidence type="ECO:0000256" key="4">
    <source>
        <dbReference type="ARBA" id="ARBA00023125"/>
    </source>
</evidence>
<dbReference type="Pfam" id="PF03466">
    <property type="entry name" value="LysR_substrate"/>
    <property type="match status" value="1"/>
</dbReference>
<evidence type="ECO:0000313" key="9">
    <source>
        <dbReference type="EMBL" id="MBP0112753.1"/>
    </source>
</evidence>
<dbReference type="InterPro" id="IPR001346">
    <property type="entry name" value="Interferon_reg_fact_DNA-bd_dom"/>
</dbReference>
<gene>
    <name evidence="9" type="ORF">JWS04_16985</name>
</gene>
<dbReference type="Gene3D" id="1.10.10.10">
    <property type="entry name" value="Winged helix-like DNA-binding domain superfamily/Winged helix DNA-binding domain"/>
    <property type="match status" value="1"/>
</dbReference>
<dbReference type="SUPFAM" id="SSF53850">
    <property type="entry name" value="Periplasmic binding protein-like II"/>
    <property type="match status" value="1"/>
</dbReference>
<dbReference type="InterPro" id="IPR005119">
    <property type="entry name" value="LysR_subst-bd"/>
</dbReference>
<organism evidence="9 10">
    <name type="scientific">Bradyrhizobium vignae</name>
    <dbReference type="NCBI Taxonomy" id="1549949"/>
    <lineage>
        <taxon>Bacteria</taxon>
        <taxon>Pseudomonadati</taxon>
        <taxon>Pseudomonadota</taxon>
        <taxon>Alphaproteobacteria</taxon>
        <taxon>Hyphomicrobiales</taxon>
        <taxon>Nitrobacteraceae</taxon>
        <taxon>Bradyrhizobium</taxon>
    </lineage>
</organism>
<proteinExistence type="inferred from homology"/>
<keyword evidence="4" id="KW-0238">DNA-binding</keyword>
<dbReference type="PROSITE" id="PS50931">
    <property type="entry name" value="HTH_LYSR"/>
    <property type="match status" value="1"/>
</dbReference>
<evidence type="ECO:0000256" key="1">
    <source>
        <dbReference type="ARBA" id="ARBA00003502"/>
    </source>
</evidence>
<keyword evidence="5" id="KW-0010">Activator</keyword>
<dbReference type="InterPro" id="IPR036388">
    <property type="entry name" value="WH-like_DNA-bd_sf"/>
</dbReference>
<evidence type="ECO:0000256" key="5">
    <source>
        <dbReference type="ARBA" id="ARBA00023159"/>
    </source>
</evidence>
<dbReference type="Proteomes" id="UP000669317">
    <property type="component" value="Unassembled WGS sequence"/>
</dbReference>
<keyword evidence="6" id="KW-0804">Transcription</keyword>
<dbReference type="SUPFAM" id="SSF46785">
    <property type="entry name" value="Winged helix' DNA-binding domain"/>
    <property type="match status" value="1"/>
</dbReference>
<evidence type="ECO:0000256" key="2">
    <source>
        <dbReference type="ARBA" id="ARBA00009437"/>
    </source>
</evidence>
<dbReference type="InterPro" id="IPR000847">
    <property type="entry name" value="LysR_HTH_N"/>
</dbReference>
<dbReference type="EMBL" id="JAGIKT010000036">
    <property type="protein sequence ID" value="MBP0112753.1"/>
    <property type="molecule type" value="Genomic_DNA"/>
</dbReference>
<evidence type="ECO:0000313" key="10">
    <source>
        <dbReference type="Proteomes" id="UP000669317"/>
    </source>
</evidence>
<comment type="similarity">
    <text evidence="2">Belongs to the LysR transcriptional regulatory family.</text>
</comment>
<dbReference type="RefSeq" id="WP_209295345.1">
    <property type="nucleotide sequence ID" value="NZ_JAGIKT010000036.1"/>
</dbReference>
<feature type="domain" description="IRF tryptophan pentad repeat" evidence="8">
    <location>
        <begin position="285"/>
        <end position="308"/>
    </location>
</feature>
<reference evidence="9 10" key="1">
    <citation type="submission" date="2021-03" db="EMBL/GenBank/DDBJ databases">
        <title>Genome Sequence of Bradyrhizobium vignae strain ISRA400.</title>
        <authorList>
            <person name="Tisa L.S."/>
            <person name="Svistoonoff S."/>
            <person name="Hocher V."/>
            <person name="Fall S."/>
            <person name="Zaiya A."/>
            <person name="Naing D."/>
            <person name="Niang N."/>
            <person name="Diouf A."/>
            <person name="Dasylva M.C."/>
            <person name="Toure O."/>
            <person name="Gueye M."/>
            <person name="Gully D."/>
            <person name="Tisseyre P."/>
            <person name="Simpson S."/>
            <person name="Morris K."/>
            <person name="Thomas W.K."/>
        </authorList>
    </citation>
    <scope>NUCLEOTIDE SEQUENCE [LARGE SCALE GENOMIC DNA]</scope>
    <source>
        <strain evidence="9 10">ISRA400</strain>
    </source>
</reference>
<keyword evidence="3" id="KW-0805">Transcription regulation</keyword>
<dbReference type="PANTHER" id="PTHR30293">
    <property type="entry name" value="TRANSCRIPTIONAL REGULATORY PROTEIN NAC-RELATED"/>
    <property type="match status" value="1"/>
</dbReference>
<dbReference type="PRINTS" id="PR00039">
    <property type="entry name" value="HTHLYSR"/>
</dbReference>
<dbReference type="PROSITE" id="PS51507">
    <property type="entry name" value="IRF_2"/>
    <property type="match status" value="1"/>
</dbReference>
<evidence type="ECO:0000256" key="3">
    <source>
        <dbReference type="ARBA" id="ARBA00023015"/>
    </source>
</evidence>
<evidence type="ECO:0000259" key="8">
    <source>
        <dbReference type="PROSITE" id="PS51507"/>
    </source>
</evidence>
<dbReference type="InterPro" id="IPR036390">
    <property type="entry name" value="WH_DNA-bd_sf"/>
</dbReference>
<dbReference type="PANTHER" id="PTHR30293:SF0">
    <property type="entry name" value="NITROGEN ASSIMILATION REGULATORY PROTEIN NAC"/>
    <property type="match status" value="1"/>
</dbReference>
<evidence type="ECO:0000256" key="6">
    <source>
        <dbReference type="ARBA" id="ARBA00023163"/>
    </source>
</evidence>
<name>A0ABS3ZYH3_9BRAD</name>
<sequence length="308" mass="33759">MQYRHLYYFVKIVEAGSFSQAARTIHVAQPALSQQIGELEASLGVALLHRSARGIKPTAAGQRFYDEASSILRRYENLPALVHSKIGEIEGPVSLGMPASLSTTLVGPFIELCRATHPKITLRFVDGDSEFLREEVEKSRLDLALIFEDEFFPTVQRQPLFRQDHYLVRSKQSAPIAGSTIPIKELSEIPLILPGQSNARRIVIDRAFAKAGISVQLAAEAANISSELSAVRSGAASTILNLGDMSGFSLADFAEPVLITPTFHLTCCLIWSNQFALTLGAEGVKKLLIEFLKEQVEASRKPGAVWLD</sequence>
<accession>A0ABS3ZYH3</accession>
<comment type="caution">
    <text evidence="9">The sequence shown here is derived from an EMBL/GenBank/DDBJ whole genome shotgun (WGS) entry which is preliminary data.</text>
</comment>
<comment type="function">
    <text evidence="1">NodD regulates the expression of the nodABCFE genes which encode other nodulation proteins. NodD is also a negative regulator of its own expression. Binds flavonoids as inducers.</text>
</comment>
<protein>
    <submittedName>
        <fullName evidence="9">LysR family transcriptional regulator</fullName>
    </submittedName>
</protein>
<keyword evidence="10" id="KW-1185">Reference proteome</keyword>